<dbReference type="Proteomes" id="UP000324351">
    <property type="component" value="Unassembled WGS sequence"/>
</dbReference>
<dbReference type="PANTHER" id="PTHR43796:SF2">
    <property type="entry name" value="CARBOXYNORSPERMIDINE SYNTHASE"/>
    <property type="match status" value="1"/>
</dbReference>
<dbReference type="SUPFAM" id="SSF51735">
    <property type="entry name" value="NAD(P)-binding Rossmann-fold domains"/>
    <property type="match status" value="1"/>
</dbReference>
<evidence type="ECO:0000313" key="3">
    <source>
        <dbReference type="Proteomes" id="UP000324351"/>
    </source>
</evidence>
<evidence type="ECO:0000259" key="1">
    <source>
        <dbReference type="Pfam" id="PF03435"/>
    </source>
</evidence>
<dbReference type="InterPro" id="IPR005097">
    <property type="entry name" value="Sacchrp_dh_NADP-bd"/>
</dbReference>
<reference evidence="2 3" key="1">
    <citation type="submission" date="2019-09" db="EMBL/GenBank/DDBJ databases">
        <title>Nocardioides panacisoli sp. nov., isolated from the soil of a ginseng field.</title>
        <authorList>
            <person name="Cho C."/>
        </authorList>
    </citation>
    <scope>NUCLEOTIDE SEQUENCE [LARGE SCALE GENOMIC DNA]</scope>
    <source>
        <strain evidence="2 3">BN140041</strain>
    </source>
</reference>
<dbReference type="RefSeq" id="WP_149750231.1">
    <property type="nucleotide sequence ID" value="NZ_VUJW01000003.1"/>
</dbReference>
<reference evidence="2 3" key="2">
    <citation type="submission" date="2019-09" db="EMBL/GenBank/DDBJ databases">
        <authorList>
            <person name="Jin C."/>
        </authorList>
    </citation>
    <scope>NUCLEOTIDE SEQUENCE [LARGE SCALE GENOMIC DNA]</scope>
    <source>
        <strain evidence="2 3">BN140041</strain>
    </source>
</reference>
<organism evidence="2 3">
    <name type="scientific">Nocardioides antri</name>
    <dbReference type="NCBI Taxonomy" id="2607659"/>
    <lineage>
        <taxon>Bacteria</taxon>
        <taxon>Bacillati</taxon>
        <taxon>Actinomycetota</taxon>
        <taxon>Actinomycetes</taxon>
        <taxon>Propionibacteriales</taxon>
        <taxon>Nocardioidaceae</taxon>
        <taxon>Nocardioides</taxon>
    </lineage>
</organism>
<evidence type="ECO:0000313" key="2">
    <source>
        <dbReference type="EMBL" id="KAA1427800.1"/>
    </source>
</evidence>
<sequence>MSTPQSPLRVIAVGGAGSMGRWAVRTIARLGTASVLTVADIDLDRAERVVASVGGPTRALRLDATDPEQLRAAFAEHDVVVNTMGPFATFVRPVLQAALDSDCHYLDINDDWQPTIEAFDFDADARRRGLHVVVGLGGSPGVTNLCAAHAADRLDVVHELHTGWKLSGATIVDEPGFPAPAASAAVEHWLHQCAQPIRAWVDGAPGSVEPVEQVDLCFPGLGVVTAYTMGHPEPITLPKAYPGLRSSLNLQSGPAWLFDYLREVSARFAAGEIDLRTGAALLADPPAPADPGARSTLPIEWALAVGEKDGEPCRVAVYPRHFHPAKMGGNTGIPLAVGVELLRRGALRDTGVHAPETVMDPREFFDLLAPLTDAGLRDADDLLAVVEERA</sequence>
<comment type="caution">
    <text evidence="2">The sequence shown here is derived from an EMBL/GenBank/DDBJ whole genome shotgun (WGS) entry which is preliminary data.</text>
</comment>
<keyword evidence="3" id="KW-1185">Reference proteome</keyword>
<dbReference type="InterPro" id="IPR036291">
    <property type="entry name" value="NAD(P)-bd_dom_sf"/>
</dbReference>
<protein>
    <submittedName>
        <fullName evidence="2">Saccharopine dehydrogenase</fullName>
    </submittedName>
</protein>
<dbReference type="Pfam" id="PF03435">
    <property type="entry name" value="Sacchrp_dh_NADP"/>
    <property type="match status" value="1"/>
</dbReference>
<dbReference type="EMBL" id="VUJW01000003">
    <property type="protein sequence ID" value="KAA1427800.1"/>
    <property type="molecule type" value="Genomic_DNA"/>
</dbReference>
<gene>
    <name evidence="2" type="ORF">F0U47_10260</name>
</gene>
<dbReference type="AlphaFoldDB" id="A0A5B1M7S7"/>
<dbReference type="Gene3D" id="3.40.50.720">
    <property type="entry name" value="NAD(P)-binding Rossmann-like Domain"/>
    <property type="match status" value="1"/>
</dbReference>
<dbReference type="Gene3D" id="3.30.360.10">
    <property type="entry name" value="Dihydrodipicolinate Reductase, domain 2"/>
    <property type="match status" value="1"/>
</dbReference>
<name>A0A5B1M7S7_9ACTN</name>
<dbReference type="PANTHER" id="PTHR43796">
    <property type="entry name" value="CARBOXYNORSPERMIDINE SYNTHASE"/>
    <property type="match status" value="1"/>
</dbReference>
<proteinExistence type="predicted"/>
<feature type="domain" description="Saccharopine dehydrogenase NADP binding" evidence="1">
    <location>
        <begin position="14"/>
        <end position="109"/>
    </location>
</feature>
<accession>A0A5B1M7S7</accession>